<evidence type="ECO:0000256" key="7">
    <source>
        <dbReference type="ARBA" id="ARBA00023136"/>
    </source>
</evidence>
<dbReference type="PANTHER" id="PTHR13572">
    <property type="entry name" value="ENDO-ALPHA-1,2-MANNOSIDASE"/>
    <property type="match status" value="1"/>
</dbReference>
<keyword evidence="10" id="KW-1185">Reference proteome</keyword>
<evidence type="ECO:0000256" key="3">
    <source>
        <dbReference type="ARBA" id="ARBA00022801"/>
    </source>
</evidence>
<keyword evidence="5" id="KW-1133">Transmembrane helix</keyword>
<name>A0ABP8DKA5_9ACTN</name>
<comment type="caution">
    <text evidence="9">The sequence shown here is derived from an EMBL/GenBank/DDBJ whole genome shotgun (WGS) entry which is preliminary data.</text>
</comment>
<evidence type="ECO:0000313" key="10">
    <source>
        <dbReference type="Proteomes" id="UP001500620"/>
    </source>
</evidence>
<evidence type="ECO:0000256" key="5">
    <source>
        <dbReference type="ARBA" id="ARBA00022989"/>
    </source>
</evidence>
<evidence type="ECO:0000256" key="4">
    <source>
        <dbReference type="ARBA" id="ARBA00022968"/>
    </source>
</evidence>
<keyword evidence="2" id="KW-0812">Transmembrane</keyword>
<keyword evidence="3" id="KW-0378">Hydrolase</keyword>
<dbReference type="PROSITE" id="PS51257">
    <property type="entry name" value="PROKAR_LIPOPROTEIN"/>
    <property type="match status" value="1"/>
</dbReference>
<feature type="signal peptide" evidence="8">
    <location>
        <begin position="1"/>
        <end position="24"/>
    </location>
</feature>
<evidence type="ECO:0000313" key="9">
    <source>
        <dbReference type="EMBL" id="GAA4258142.1"/>
    </source>
</evidence>
<evidence type="ECO:0000256" key="8">
    <source>
        <dbReference type="SAM" id="SignalP"/>
    </source>
</evidence>
<proteinExistence type="predicted"/>
<evidence type="ECO:0000256" key="2">
    <source>
        <dbReference type="ARBA" id="ARBA00022692"/>
    </source>
</evidence>
<dbReference type="EMBL" id="BAABAT010000030">
    <property type="protein sequence ID" value="GAA4258142.1"/>
    <property type="molecule type" value="Genomic_DNA"/>
</dbReference>
<dbReference type="Pfam" id="PF16317">
    <property type="entry name" value="Glyco_hydro_99"/>
    <property type="match status" value="1"/>
</dbReference>
<dbReference type="PANTHER" id="PTHR13572:SF4">
    <property type="entry name" value="RE57134P"/>
    <property type="match status" value="1"/>
</dbReference>
<evidence type="ECO:0000256" key="1">
    <source>
        <dbReference type="ARBA" id="ARBA00004323"/>
    </source>
</evidence>
<reference evidence="10" key="1">
    <citation type="journal article" date="2019" name="Int. J. Syst. Evol. Microbiol.">
        <title>The Global Catalogue of Microorganisms (GCM) 10K type strain sequencing project: providing services to taxonomists for standard genome sequencing and annotation.</title>
        <authorList>
            <consortium name="The Broad Institute Genomics Platform"/>
            <consortium name="The Broad Institute Genome Sequencing Center for Infectious Disease"/>
            <person name="Wu L."/>
            <person name="Ma J."/>
        </authorList>
    </citation>
    <scope>NUCLEOTIDE SEQUENCE [LARGE SCALE GENOMIC DNA]</scope>
    <source>
        <strain evidence="10">JCM 17441</strain>
    </source>
</reference>
<comment type="subcellular location">
    <subcellularLocation>
        <location evidence="1">Golgi apparatus membrane</location>
        <topology evidence="1">Single-pass type II membrane protein</topology>
    </subcellularLocation>
</comment>
<dbReference type="InterPro" id="IPR026071">
    <property type="entry name" value="Glyco_Hydrolase_99"/>
</dbReference>
<feature type="chain" id="PRO_5046377568" evidence="8">
    <location>
        <begin position="25"/>
        <end position="338"/>
    </location>
</feature>
<dbReference type="RefSeq" id="WP_345135083.1">
    <property type="nucleotide sequence ID" value="NZ_BAABAT010000030.1"/>
</dbReference>
<gene>
    <name evidence="9" type="ORF">GCM10022255_077690</name>
</gene>
<accession>A0ABP8DKA5</accession>
<protein>
    <submittedName>
        <fullName evidence="9">Uncharacterized protein</fullName>
    </submittedName>
</protein>
<sequence>MTRIFRAAAILAALLGLAACSAKATGAPPDAGASASGSIDADTFAGLGGSEPSTNAGLHKASPSASAKAASVSLPLRATFYYPWYPENFANNGSHYTPSAGQYNGDDAKVVDRQIADMQYAGLQAGIASWWGAGKREDRRFAVLLKEAERLHFAWTVYYENEGFGDPSSATLAADLAYLGKYTSSPAFLHVNGRPVIFAYGDGTDGCSMVDRWKAANTAGFYVVLKVFGGYRDCRNQPDGWHQYAPGGGLDVQNGYSAVCSPGFWKNDTGTPLLARDPQRFRRDATTVATSKASFQLVTTYNEWGEGTSVESTTDWPSASGHGVYVDILHEVFTAHPR</sequence>
<dbReference type="Gene3D" id="3.20.20.80">
    <property type="entry name" value="Glycosidases"/>
    <property type="match status" value="1"/>
</dbReference>
<keyword evidence="6" id="KW-0333">Golgi apparatus</keyword>
<keyword evidence="7" id="KW-0472">Membrane</keyword>
<evidence type="ECO:0000256" key="6">
    <source>
        <dbReference type="ARBA" id="ARBA00023034"/>
    </source>
</evidence>
<keyword evidence="4" id="KW-0735">Signal-anchor</keyword>
<keyword evidence="8" id="KW-0732">Signal</keyword>
<dbReference type="Proteomes" id="UP001500620">
    <property type="component" value="Unassembled WGS sequence"/>
</dbReference>
<organism evidence="9 10">
    <name type="scientific">Dactylosporangium darangshiense</name>
    <dbReference type="NCBI Taxonomy" id="579108"/>
    <lineage>
        <taxon>Bacteria</taxon>
        <taxon>Bacillati</taxon>
        <taxon>Actinomycetota</taxon>
        <taxon>Actinomycetes</taxon>
        <taxon>Micromonosporales</taxon>
        <taxon>Micromonosporaceae</taxon>
        <taxon>Dactylosporangium</taxon>
    </lineage>
</organism>